<proteinExistence type="predicted"/>
<dbReference type="Pfam" id="PF14358">
    <property type="entry name" value="DUF4405"/>
    <property type="match status" value="1"/>
</dbReference>
<reference evidence="3 4" key="1">
    <citation type="journal article" date="2014" name="Genome Announc.">
        <title>Draft Genome Sequence of Magnetospirillum sp. Strain SO-1, a Freshwater Magnetotactic Bacterium Isolated from the Ol'khovka River, Russia.</title>
        <authorList>
            <person name="Grouzdev D.S."/>
            <person name="Dziuba M.V."/>
            <person name="Sukhacheva M.S."/>
            <person name="Mardanov A.V."/>
            <person name="Beletskiy A.V."/>
            <person name="Kuznetsov B.B."/>
            <person name="Skryabin K.G."/>
        </authorList>
    </citation>
    <scope>NUCLEOTIDE SEQUENCE [LARGE SCALE GENOMIC DNA]</scope>
    <source>
        <strain evidence="3 4">SO-1</strain>
    </source>
</reference>
<keyword evidence="4" id="KW-1185">Reference proteome</keyword>
<gene>
    <name evidence="3" type="ORF">H261_12506</name>
</gene>
<evidence type="ECO:0000259" key="2">
    <source>
        <dbReference type="Pfam" id="PF14358"/>
    </source>
</evidence>
<dbReference type="AlphaFoldDB" id="M2ZQQ7"/>
<dbReference type="Proteomes" id="UP000011744">
    <property type="component" value="Unassembled WGS sequence"/>
</dbReference>
<dbReference type="InterPro" id="IPR025517">
    <property type="entry name" value="DUF4405"/>
</dbReference>
<feature type="transmembrane region" description="Helical" evidence="1">
    <location>
        <begin position="12"/>
        <end position="35"/>
    </location>
</feature>
<feature type="transmembrane region" description="Helical" evidence="1">
    <location>
        <begin position="72"/>
        <end position="92"/>
    </location>
</feature>
<dbReference type="RefSeq" id="WP_008617983.1">
    <property type="nucleotide sequence ID" value="NZ_AONQ01000030.1"/>
</dbReference>
<keyword evidence="1" id="KW-0812">Transmembrane</keyword>
<dbReference type="STRING" id="1244869.H261_12506"/>
<sequence>MTCFETALRRYATPGTAILSVVVGITGVILFFHLAKGPVEAIHEWLGMAFAAVAVLHVVRHRGSFAQMLRQRHMQVLAGVTVLGIAAFVALVPPKPPGNPLIRLARAAERAPIAQLAPVIGSSTDEVLARLKRAGITAEPGDTVATLASVHHRQPGELFASILPPPSR</sequence>
<feature type="transmembrane region" description="Helical" evidence="1">
    <location>
        <begin position="41"/>
        <end position="60"/>
    </location>
</feature>
<keyword evidence="1" id="KW-0472">Membrane</keyword>
<feature type="domain" description="Flavinylation-associated cytochrome" evidence="2">
    <location>
        <begin position="13"/>
        <end position="61"/>
    </location>
</feature>
<organism evidence="3 4">
    <name type="scientific">Paramagnetospirillum caucaseum</name>
    <dbReference type="NCBI Taxonomy" id="1244869"/>
    <lineage>
        <taxon>Bacteria</taxon>
        <taxon>Pseudomonadati</taxon>
        <taxon>Pseudomonadota</taxon>
        <taxon>Alphaproteobacteria</taxon>
        <taxon>Rhodospirillales</taxon>
        <taxon>Magnetospirillaceae</taxon>
        <taxon>Paramagnetospirillum</taxon>
    </lineage>
</organism>
<keyword evidence="1" id="KW-1133">Transmembrane helix</keyword>
<accession>M2ZQQ7</accession>
<dbReference type="EMBL" id="AONQ01000030">
    <property type="protein sequence ID" value="EME69647.1"/>
    <property type="molecule type" value="Genomic_DNA"/>
</dbReference>
<dbReference type="OrthoDB" id="5363112at2"/>
<comment type="caution">
    <text evidence="3">The sequence shown here is derived from an EMBL/GenBank/DDBJ whole genome shotgun (WGS) entry which is preliminary data.</text>
</comment>
<protein>
    <recommendedName>
        <fullName evidence="2">Flavinylation-associated cytochrome domain-containing protein</fullName>
    </recommendedName>
</protein>
<dbReference type="PATRIC" id="fig|1244869.3.peg.2524"/>
<evidence type="ECO:0000313" key="4">
    <source>
        <dbReference type="Proteomes" id="UP000011744"/>
    </source>
</evidence>
<evidence type="ECO:0000256" key="1">
    <source>
        <dbReference type="SAM" id="Phobius"/>
    </source>
</evidence>
<evidence type="ECO:0000313" key="3">
    <source>
        <dbReference type="EMBL" id="EME69647.1"/>
    </source>
</evidence>
<name>M2ZQQ7_9PROT</name>
<dbReference type="eggNOG" id="ENOG5032VUS">
    <property type="taxonomic scope" value="Bacteria"/>
</dbReference>